<dbReference type="Proteomes" id="UP000803844">
    <property type="component" value="Unassembled WGS sequence"/>
</dbReference>
<evidence type="ECO:0000313" key="4">
    <source>
        <dbReference type="Proteomes" id="UP000803844"/>
    </source>
</evidence>
<sequence length="136" mass="15380">MTFSVLIFSYRKPGTTPEQFRAHYEGTHIPLVKEMGGEHFPLSHTRRYLARAEGSAEGTTERNASFPAKVLLGSQADYDYDAFAELTFTDEAHFKTFFSLTRQPENLARLHEDEDKFLDRSKISAVVVGETVSTSK</sequence>
<proteinExistence type="inferred from homology"/>
<dbReference type="EMBL" id="MU032345">
    <property type="protein sequence ID" value="KAF3769089.1"/>
    <property type="molecule type" value="Genomic_DNA"/>
</dbReference>
<dbReference type="OrthoDB" id="2519291at2759"/>
<dbReference type="InterPro" id="IPR011008">
    <property type="entry name" value="Dimeric_a/b-barrel"/>
</dbReference>
<feature type="domain" description="EthD" evidence="2">
    <location>
        <begin position="12"/>
        <end position="121"/>
    </location>
</feature>
<dbReference type="RefSeq" id="XP_040780050.1">
    <property type="nucleotide sequence ID" value="XM_040923097.1"/>
</dbReference>
<keyword evidence="4" id="KW-1185">Reference proteome</keyword>
<dbReference type="Gene3D" id="3.30.70.100">
    <property type="match status" value="1"/>
</dbReference>
<comment type="similarity">
    <text evidence="1">Belongs to the tpcK family.</text>
</comment>
<dbReference type="Pfam" id="PF07110">
    <property type="entry name" value="EthD"/>
    <property type="match status" value="1"/>
</dbReference>
<dbReference type="InterPro" id="IPR009799">
    <property type="entry name" value="EthD_dom"/>
</dbReference>
<evidence type="ECO:0000259" key="2">
    <source>
        <dbReference type="Pfam" id="PF07110"/>
    </source>
</evidence>
<comment type="caution">
    <text evidence="3">The sequence shown here is derived from an EMBL/GenBank/DDBJ whole genome shotgun (WGS) entry which is preliminary data.</text>
</comment>
<dbReference type="GeneID" id="63840226"/>
<gene>
    <name evidence="3" type="ORF">M406DRAFT_355159</name>
</gene>
<name>A0A9P4Y8U6_CRYP1</name>
<organism evidence="3 4">
    <name type="scientific">Cryphonectria parasitica (strain ATCC 38755 / EP155)</name>
    <dbReference type="NCBI Taxonomy" id="660469"/>
    <lineage>
        <taxon>Eukaryota</taxon>
        <taxon>Fungi</taxon>
        <taxon>Dikarya</taxon>
        <taxon>Ascomycota</taxon>
        <taxon>Pezizomycotina</taxon>
        <taxon>Sordariomycetes</taxon>
        <taxon>Sordariomycetidae</taxon>
        <taxon>Diaporthales</taxon>
        <taxon>Cryphonectriaceae</taxon>
        <taxon>Cryphonectria-Endothia species complex</taxon>
        <taxon>Cryphonectria</taxon>
    </lineage>
</organism>
<dbReference type="AlphaFoldDB" id="A0A9P4Y8U6"/>
<dbReference type="SUPFAM" id="SSF54909">
    <property type="entry name" value="Dimeric alpha+beta barrel"/>
    <property type="match status" value="1"/>
</dbReference>
<dbReference type="GO" id="GO:0016491">
    <property type="term" value="F:oxidoreductase activity"/>
    <property type="evidence" value="ECO:0007669"/>
    <property type="project" value="InterPro"/>
</dbReference>
<evidence type="ECO:0000256" key="1">
    <source>
        <dbReference type="ARBA" id="ARBA00005986"/>
    </source>
</evidence>
<accession>A0A9P4Y8U6</accession>
<protein>
    <recommendedName>
        <fullName evidence="2">EthD domain-containing protein</fullName>
    </recommendedName>
</protein>
<reference evidence="3" key="1">
    <citation type="journal article" date="2020" name="Phytopathology">
        <title>Genome sequence of the chestnut blight fungus Cryphonectria parasitica EP155: A fundamental resource for an archetypical invasive plant pathogen.</title>
        <authorList>
            <person name="Crouch J.A."/>
            <person name="Dawe A."/>
            <person name="Aerts A."/>
            <person name="Barry K."/>
            <person name="Churchill A.C.L."/>
            <person name="Grimwood J."/>
            <person name="Hillman B."/>
            <person name="Milgroom M.G."/>
            <person name="Pangilinan J."/>
            <person name="Smith M."/>
            <person name="Salamov A."/>
            <person name="Schmutz J."/>
            <person name="Yadav J."/>
            <person name="Grigoriev I.V."/>
            <person name="Nuss D."/>
        </authorList>
    </citation>
    <scope>NUCLEOTIDE SEQUENCE</scope>
    <source>
        <strain evidence="3">EP155</strain>
    </source>
</reference>
<evidence type="ECO:0000313" key="3">
    <source>
        <dbReference type="EMBL" id="KAF3769089.1"/>
    </source>
</evidence>